<proteinExistence type="predicted"/>
<dbReference type="Proteomes" id="UP001300012">
    <property type="component" value="Unassembled WGS sequence"/>
</dbReference>
<dbReference type="EMBL" id="JANQBD010000021">
    <property type="protein sequence ID" value="MCR8634693.1"/>
    <property type="molecule type" value="Genomic_DNA"/>
</dbReference>
<sequence>MLDNPRTLIRLTDIEELEKEKVRKYSEQDLAEMAEVAEYADEMLKQAVKQCWLIPYKVHFWTVKGMS</sequence>
<gene>
    <name evidence="1" type="ORF">NV381_26185</name>
</gene>
<evidence type="ECO:0000313" key="1">
    <source>
        <dbReference type="EMBL" id="MCR8634693.1"/>
    </source>
</evidence>
<dbReference type="RefSeq" id="WP_258216244.1">
    <property type="nucleotide sequence ID" value="NZ_JANQBD010000021.1"/>
</dbReference>
<comment type="caution">
    <text evidence="1">The sequence shown here is derived from an EMBL/GenBank/DDBJ whole genome shotgun (WGS) entry which is preliminary data.</text>
</comment>
<keyword evidence="2" id="KW-1185">Reference proteome</keyword>
<accession>A0ABT1YQY5</accession>
<organism evidence="1 2">
    <name type="scientific">Paenibacillus radicis</name>
    <name type="common">ex Xue et al. 2023</name>
    <dbReference type="NCBI Taxonomy" id="2972489"/>
    <lineage>
        <taxon>Bacteria</taxon>
        <taxon>Bacillati</taxon>
        <taxon>Bacillota</taxon>
        <taxon>Bacilli</taxon>
        <taxon>Bacillales</taxon>
        <taxon>Paenibacillaceae</taxon>
        <taxon>Paenibacillus</taxon>
    </lineage>
</organism>
<reference evidence="1 2" key="1">
    <citation type="submission" date="2022-08" db="EMBL/GenBank/DDBJ databases">
        <title>Paenibacillus endoradicis sp. nov., Paenibacillus radicibacter sp. nov and Paenibacillus pararadicis sp. nov., three cold-adapted plant growth-promoting bacteria isolated from root of Larix gmelinii in Great Khingan.</title>
        <authorList>
            <person name="Xue H."/>
        </authorList>
    </citation>
    <scope>NUCLEOTIDE SEQUENCE [LARGE SCALE GENOMIC DNA]</scope>
    <source>
        <strain evidence="1 2">N5-1-1-5</strain>
    </source>
</reference>
<name>A0ABT1YQY5_9BACL</name>
<protein>
    <submittedName>
        <fullName evidence="1">Uncharacterized protein</fullName>
    </submittedName>
</protein>
<evidence type="ECO:0000313" key="2">
    <source>
        <dbReference type="Proteomes" id="UP001300012"/>
    </source>
</evidence>